<dbReference type="EMBL" id="RBCJ01000001">
    <property type="protein sequence ID" value="RKN82753.1"/>
    <property type="molecule type" value="Genomic_DNA"/>
</dbReference>
<dbReference type="CDD" id="cd03789">
    <property type="entry name" value="GT9_LPS_heptosyltransferase"/>
    <property type="match status" value="1"/>
</dbReference>
<evidence type="ECO:0000313" key="3">
    <source>
        <dbReference type="EMBL" id="RKN82753.1"/>
    </source>
</evidence>
<name>A0A3B0CAH5_9FLAO</name>
<dbReference type="AlphaFoldDB" id="A0A3B0CAH5"/>
<protein>
    <submittedName>
        <fullName evidence="3">Glycosyltransferase family 9 protein</fullName>
    </submittedName>
</protein>
<sequence>MGDVAMTVPVLSALVHQYPNLRITVLTRTFFAPMFAALPNVKVHEADFKGKHKGFLGLWRLSGELKGKGIDVVADLHNVLRTQILKQFFFFGGIPFYQIDKGRKEKKALTREKNKVFLPLKTTHERYADVFARLGFSLDLSNSIPLHKEKLSNKTIELIDPKTRKWLGIAPFAAFSGKQYPLDSMEDVICQTLKTDRYKIMLFGGGQKEIQFLDTWASTFDQCINVAGELSFKDELALISNLDVMLSMDSGNGHLAAMYGIPVITLWGITHPYAGFAPFGQDARNALLSNRDEYPFIPTSVYGNKCPNGYQDVMRTIPAKMVVKKIESVCFKK</sequence>
<dbReference type="Pfam" id="PF01075">
    <property type="entry name" value="Glyco_transf_9"/>
    <property type="match status" value="1"/>
</dbReference>
<dbReference type="InterPro" id="IPR002201">
    <property type="entry name" value="Glyco_trans_9"/>
</dbReference>
<dbReference type="GO" id="GO:0008713">
    <property type="term" value="F:ADP-heptose-lipopolysaccharide heptosyltransferase activity"/>
    <property type="evidence" value="ECO:0007669"/>
    <property type="project" value="TreeGrafter"/>
</dbReference>
<dbReference type="PANTHER" id="PTHR30160:SF22">
    <property type="entry name" value="LIPOPOLYSACCHARIDE CORE BIOSYNTHESIS PROTEIN"/>
    <property type="match status" value="1"/>
</dbReference>
<evidence type="ECO:0000313" key="4">
    <source>
        <dbReference type="Proteomes" id="UP000276603"/>
    </source>
</evidence>
<dbReference type="SUPFAM" id="SSF53756">
    <property type="entry name" value="UDP-Glycosyltransferase/glycogen phosphorylase"/>
    <property type="match status" value="1"/>
</dbReference>
<dbReference type="Proteomes" id="UP000276603">
    <property type="component" value="Unassembled WGS sequence"/>
</dbReference>
<proteinExistence type="predicted"/>
<gene>
    <name evidence="3" type="ORF">D7Z94_02625</name>
</gene>
<reference evidence="3 4" key="1">
    <citation type="submission" date="2018-10" db="EMBL/GenBank/DDBJ databases">
        <title>Ulvibacterium marinum gen. nov., sp. nov., a novel marine bacterium of the family Flavobacteriaceae, isolated from a culture of the green alga Ulva prolifera.</title>
        <authorList>
            <person name="Zhang Z."/>
        </authorList>
    </citation>
    <scope>NUCLEOTIDE SEQUENCE [LARGE SCALE GENOMIC DNA]</scope>
    <source>
        <strain evidence="3 4">CCMM003</strain>
    </source>
</reference>
<dbReference type="PANTHER" id="PTHR30160">
    <property type="entry name" value="TETRAACYLDISACCHARIDE 4'-KINASE-RELATED"/>
    <property type="match status" value="1"/>
</dbReference>
<evidence type="ECO:0000256" key="1">
    <source>
        <dbReference type="ARBA" id="ARBA00022676"/>
    </source>
</evidence>
<dbReference type="Gene3D" id="3.40.50.2000">
    <property type="entry name" value="Glycogen Phosphorylase B"/>
    <property type="match status" value="2"/>
</dbReference>
<evidence type="ECO:0000256" key="2">
    <source>
        <dbReference type="ARBA" id="ARBA00022679"/>
    </source>
</evidence>
<accession>A0A3B0CAH5</accession>
<organism evidence="3 4">
    <name type="scientific">Ulvibacterium marinum</name>
    <dbReference type="NCBI Taxonomy" id="2419782"/>
    <lineage>
        <taxon>Bacteria</taxon>
        <taxon>Pseudomonadati</taxon>
        <taxon>Bacteroidota</taxon>
        <taxon>Flavobacteriia</taxon>
        <taxon>Flavobacteriales</taxon>
        <taxon>Flavobacteriaceae</taxon>
        <taxon>Ulvibacterium</taxon>
    </lineage>
</organism>
<dbReference type="GO" id="GO:0009244">
    <property type="term" value="P:lipopolysaccharide core region biosynthetic process"/>
    <property type="evidence" value="ECO:0007669"/>
    <property type="project" value="TreeGrafter"/>
</dbReference>
<keyword evidence="2 3" id="KW-0808">Transferase</keyword>
<keyword evidence="1" id="KW-0328">Glycosyltransferase</keyword>
<dbReference type="OrthoDB" id="9768048at2"/>
<dbReference type="GO" id="GO:0005829">
    <property type="term" value="C:cytosol"/>
    <property type="evidence" value="ECO:0007669"/>
    <property type="project" value="TreeGrafter"/>
</dbReference>
<comment type="caution">
    <text evidence="3">The sequence shown here is derived from an EMBL/GenBank/DDBJ whole genome shotgun (WGS) entry which is preliminary data.</text>
</comment>
<keyword evidence="4" id="KW-1185">Reference proteome</keyword>
<dbReference type="InterPro" id="IPR051199">
    <property type="entry name" value="LPS_LOS_Heptosyltrfase"/>
</dbReference>